<evidence type="ECO:0000313" key="4">
    <source>
        <dbReference type="Proteomes" id="UP000249633"/>
    </source>
</evidence>
<name>A0A2W5DPP0_9BURK</name>
<feature type="domain" description="Zinc finger Ogr/Delta-type" evidence="2">
    <location>
        <begin position="6"/>
        <end position="52"/>
    </location>
</feature>
<dbReference type="Pfam" id="PF04606">
    <property type="entry name" value="Ogr_Delta"/>
    <property type="match status" value="1"/>
</dbReference>
<dbReference type="InterPro" id="IPR007684">
    <property type="entry name" value="Znf_Ogr/Delta"/>
</dbReference>
<evidence type="ECO:0000259" key="2">
    <source>
        <dbReference type="Pfam" id="PF04606"/>
    </source>
</evidence>
<gene>
    <name evidence="3" type="ORF">DI603_15160</name>
</gene>
<dbReference type="EMBL" id="QFOD01000014">
    <property type="protein sequence ID" value="PZP30460.1"/>
    <property type="molecule type" value="Genomic_DNA"/>
</dbReference>
<proteinExistence type="predicted"/>
<protein>
    <submittedName>
        <fullName evidence="3">Transcriptional regulator</fullName>
    </submittedName>
</protein>
<accession>A0A2W5DPP0</accession>
<feature type="region of interest" description="Disordered" evidence="1">
    <location>
        <begin position="86"/>
        <end position="107"/>
    </location>
</feature>
<reference evidence="3 4" key="1">
    <citation type="submission" date="2017-08" db="EMBL/GenBank/DDBJ databases">
        <title>Infants hospitalized years apart are colonized by the same room-sourced microbial strains.</title>
        <authorList>
            <person name="Brooks B."/>
            <person name="Olm M.R."/>
            <person name="Firek B.A."/>
            <person name="Baker R."/>
            <person name="Thomas B.C."/>
            <person name="Morowitz M.J."/>
            <person name="Banfield J.F."/>
        </authorList>
    </citation>
    <scope>NUCLEOTIDE SEQUENCE [LARGE SCALE GENOMIC DNA]</scope>
    <source>
        <strain evidence="3">S2_012_000_R2_81</strain>
    </source>
</reference>
<dbReference type="AlphaFoldDB" id="A0A2W5DPP0"/>
<evidence type="ECO:0000256" key="1">
    <source>
        <dbReference type="SAM" id="MobiDB-lite"/>
    </source>
</evidence>
<evidence type="ECO:0000313" key="3">
    <source>
        <dbReference type="EMBL" id="PZP30460.1"/>
    </source>
</evidence>
<dbReference type="Proteomes" id="UP000249633">
    <property type="component" value="Unassembled WGS sequence"/>
</dbReference>
<organism evidence="3 4">
    <name type="scientific">Roseateles depolymerans</name>
    <dbReference type="NCBI Taxonomy" id="76731"/>
    <lineage>
        <taxon>Bacteria</taxon>
        <taxon>Pseudomonadati</taxon>
        <taxon>Pseudomonadota</taxon>
        <taxon>Betaproteobacteria</taxon>
        <taxon>Burkholderiales</taxon>
        <taxon>Sphaerotilaceae</taxon>
        <taxon>Roseateles</taxon>
    </lineage>
</organism>
<sequence>MRVTIRCPHCRAKSRAVKSREMTLTMREVTYACTNVHCGHTWVAGLEVMRTLSPSATPNPAVTIPISSHVQRRLLATQLDLAPVAAGRDPDAPAQNLDLFETAAHGP</sequence>
<comment type="caution">
    <text evidence="3">The sequence shown here is derived from an EMBL/GenBank/DDBJ whole genome shotgun (WGS) entry which is preliminary data.</text>
</comment>